<feature type="compositionally biased region" description="Acidic residues" evidence="6">
    <location>
        <begin position="576"/>
        <end position="585"/>
    </location>
</feature>
<evidence type="ECO:0000256" key="5">
    <source>
        <dbReference type="RuleBase" id="RU361214"/>
    </source>
</evidence>
<dbReference type="Pfam" id="PF10033">
    <property type="entry name" value="ATG13"/>
    <property type="match status" value="1"/>
</dbReference>
<organism evidence="8 9">
    <name type="scientific">Kluyveromyces marxianus</name>
    <name type="common">Yeast</name>
    <name type="synonym">Candida kefyr</name>
    <dbReference type="NCBI Taxonomy" id="4911"/>
    <lineage>
        <taxon>Eukaryota</taxon>
        <taxon>Fungi</taxon>
        <taxon>Dikarya</taxon>
        <taxon>Ascomycota</taxon>
        <taxon>Saccharomycotina</taxon>
        <taxon>Saccharomycetes</taxon>
        <taxon>Saccharomycetales</taxon>
        <taxon>Saccharomycetaceae</taxon>
        <taxon>Kluyveromyces</taxon>
    </lineage>
</organism>
<reference evidence="8 9" key="1">
    <citation type="submission" date="2016-03" db="EMBL/GenBank/DDBJ databases">
        <title>How can Kluyveromyces marxianus grow so fast - potential evolutionary course in Saccharomyces Complex revealed by comparative genomics.</title>
        <authorList>
            <person name="Mo W."/>
            <person name="Lu W."/>
            <person name="Yang X."/>
            <person name="Qi J."/>
            <person name="Lv H."/>
        </authorList>
    </citation>
    <scope>NUCLEOTIDE SEQUENCE [LARGE SCALE GENOMIC DNA]</scope>
    <source>
        <strain evidence="8 9">FIM1</strain>
    </source>
</reference>
<evidence type="ECO:0000256" key="1">
    <source>
        <dbReference type="ARBA" id="ARBA00004329"/>
    </source>
</evidence>
<comment type="similarity">
    <text evidence="2 5">Belongs to the ATG13 family. Fungi subfamily.</text>
</comment>
<sequence>MSDSDREIIGLINNFFLKAALLLEQCKVVARGGGFDGEEPLRDGNHLFNIETRGDPTLEAQIQPWTTFDGEKSMPPLVLETFLDLRGLHSNQTVYLHDSDGNPWMVCKGGKKSEIVLERWLIELDRQFSSTTGSTDAAEDDEYNEFNDPENLHKQLVLLFRYLYTLTQLLPANDIITKLQASQQGTAQATTTTGTLKPLHIHTRLLDGSKPILSKGRVGLSKPIIASYSNTMNETNIASHLEQRKITPIKTKFGSLRITVSYRKDVDFYVIDQEDPYKRTTNVSALQDTVTATDRRISSNSNISISVSPKTTNMLNANHIPVDSSGGGFARRQSISSKLQPFKVGSVGSGSFVQSGSLQSVTNPNPSLSRNVSSSSVAAALKVQRGSAGSTVLNSDLPPELSSVGSGSKYSSSFGRIRRHSSVRRSESIDRTAKPRKSNETPPEDLLEFVKLLEDKKELNMKPSTILPQQDISSSLIKFQSMKPNNDTLSDNLSMSMSIDQPNMRMGSNSHSPIPSFSPNYGSIPSRLSQGSRNNSNVELITSRKSSLDRHRLSLLNRTGSNVDIRRGSVGTMETTNEDSKEDEDSHVHGLRFNSGTVNDKTEDNNEDDDEEEILIKRSSNAVASSTEHFSVSPRSARSISVSSYTRSQLPLKHPNFSYPTTSATTAHAKFHKSEVIPDQLHREGSHHHNSSHKNDEDDDLLFVMSDMNLTN</sequence>
<dbReference type="PANTHER" id="PTHR13430">
    <property type="match status" value="1"/>
</dbReference>
<feature type="compositionally biased region" description="Low complexity" evidence="6">
    <location>
        <begin position="402"/>
        <end position="415"/>
    </location>
</feature>
<keyword evidence="9" id="KW-1185">Reference proteome</keyword>
<protein>
    <recommendedName>
        <fullName evidence="3 5">Autophagy-related protein 13</fullName>
    </recommendedName>
</protein>
<evidence type="ECO:0000256" key="4">
    <source>
        <dbReference type="ARBA" id="ARBA00023006"/>
    </source>
</evidence>
<dbReference type="EMBL" id="CP015057">
    <property type="protein sequence ID" value="QGN16225.1"/>
    <property type="molecule type" value="Genomic_DNA"/>
</dbReference>
<feature type="compositionally biased region" description="Basic and acidic residues" evidence="6">
    <location>
        <begin position="424"/>
        <end position="439"/>
    </location>
</feature>
<feature type="region of interest" description="Disordered" evidence="6">
    <location>
        <begin position="568"/>
        <end position="611"/>
    </location>
</feature>
<reference evidence="8 9" key="2">
    <citation type="submission" date="2019-11" db="EMBL/GenBank/DDBJ databases">
        <authorList>
            <person name="Lu H."/>
        </authorList>
    </citation>
    <scope>NUCLEOTIDE SEQUENCE [LARGE SCALE GENOMIC DNA]</scope>
    <source>
        <strain evidence="8 9">FIM1</strain>
    </source>
</reference>
<evidence type="ECO:0000256" key="3">
    <source>
        <dbReference type="ARBA" id="ARBA00013801"/>
    </source>
</evidence>
<keyword evidence="4 5" id="KW-0072">Autophagy</keyword>
<dbReference type="InterPro" id="IPR036570">
    <property type="entry name" value="HORMA_dom_sf"/>
</dbReference>
<dbReference type="InterPro" id="IPR040182">
    <property type="entry name" value="ATG13"/>
</dbReference>
<proteinExistence type="inferred from homology"/>
<dbReference type="PANTHER" id="PTHR13430:SF4">
    <property type="entry name" value="AUTOPHAGY-RELATED PROTEIN 13"/>
    <property type="match status" value="1"/>
</dbReference>
<feature type="domain" description="Autophagy-related protein 13 N-terminal" evidence="7">
    <location>
        <begin position="12"/>
        <end position="268"/>
    </location>
</feature>
<evidence type="ECO:0000313" key="8">
    <source>
        <dbReference type="EMBL" id="QGN16225.1"/>
    </source>
</evidence>
<feature type="region of interest" description="Disordered" evidence="6">
    <location>
        <begin position="388"/>
        <end position="443"/>
    </location>
</feature>
<dbReference type="Gene3D" id="3.30.900.10">
    <property type="entry name" value="HORMA domain"/>
    <property type="match status" value="1"/>
</dbReference>
<dbReference type="InterPro" id="IPR018731">
    <property type="entry name" value="Atg13_N"/>
</dbReference>
<comment type="subcellular location">
    <subcellularLocation>
        <location evidence="1">Preautophagosomal structure</location>
    </subcellularLocation>
</comment>
<gene>
    <name evidence="8" type="primary">ATG13</name>
    <name evidence="8" type="ORF">FIM1_2929</name>
</gene>
<dbReference type="Gene3D" id="6.10.140.1900">
    <property type="match status" value="1"/>
</dbReference>
<evidence type="ECO:0000259" key="7">
    <source>
        <dbReference type="Pfam" id="PF10033"/>
    </source>
</evidence>
<name>A0ABX6EXE7_KLUMA</name>
<dbReference type="Proteomes" id="UP000422736">
    <property type="component" value="Chromosome 4"/>
</dbReference>
<evidence type="ECO:0000313" key="9">
    <source>
        <dbReference type="Proteomes" id="UP000422736"/>
    </source>
</evidence>
<evidence type="ECO:0000256" key="2">
    <source>
        <dbReference type="ARBA" id="ARBA00005246"/>
    </source>
</evidence>
<accession>A0ABX6EXE7</accession>
<evidence type="ECO:0000256" key="6">
    <source>
        <dbReference type="SAM" id="MobiDB-lite"/>
    </source>
</evidence>